<evidence type="ECO:0000313" key="6">
    <source>
        <dbReference type="EMBL" id="HJB90236.1"/>
    </source>
</evidence>
<dbReference type="Gene3D" id="3.30.1490.70">
    <property type="match status" value="1"/>
</dbReference>
<dbReference type="SUPFAM" id="SSF50249">
    <property type="entry name" value="Nucleic acid-binding proteins"/>
    <property type="match status" value="1"/>
</dbReference>
<dbReference type="AlphaFoldDB" id="A0A9D2MPX9"/>
<evidence type="ECO:0000259" key="5">
    <source>
        <dbReference type="PROSITE" id="PS50160"/>
    </source>
</evidence>
<keyword evidence="3 6" id="KW-0436">Ligase</keyword>
<protein>
    <recommendedName>
        <fullName evidence="2">DNA ligase (ATP)</fullName>
        <ecNumber evidence="2">6.5.1.1</ecNumber>
    </recommendedName>
</protein>
<reference evidence="6" key="2">
    <citation type="submission" date="2021-04" db="EMBL/GenBank/DDBJ databases">
        <authorList>
            <person name="Gilroy R."/>
        </authorList>
    </citation>
    <scope>NUCLEOTIDE SEQUENCE</scope>
    <source>
        <strain evidence="6">USAMLcec3-2134</strain>
    </source>
</reference>
<evidence type="ECO:0000256" key="4">
    <source>
        <dbReference type="ARBA" id="ARBA00034003"/>
    </source>
</evidence>
<dbReference type="Gene3D" id="2.40.50.140">
    <property type="entry name" value="Nucleic acid-binding proteins"/>
    <property type="match status" value="1"/>
</dbReference>
<evidence type="ECO:0000313" key="7">
    <source>
        <dbReference type="Proteomes" id="UP000886883"/>
    </source>
</evidence>
<dbReference type="InterPro" id="IPR050191">
    <property type="entry name" value="ATP-dep_DNA_ligase"/>
</dbReference>
<dbReference type="SUPFAM" id="SSF56091">
    <property type="entry name" value="DNA ligase/mRNA capping enzyme, catalytic domain"/>
    <property type="match status" value="1"/>
</dbReference>
<dbReference type="EMBL" id="DWXE01000006">
    <property type="protein sequence ID" value="HJB90236.1"/>
    <property type="molecule type" value="Genomic_DNA"/>
</dbReference>
<dbReference type="Pfam" id="PF04679">
    <property type="entry name" value="DNA_ligase_A_C"/>
    <property type="match status" value="1"/>
</dbReference>
<evidence type="ECO:0000256" key="3">
    <source>
        <dbReference type="ARBA" id="ARBA00022598"/>
    </source>
</evidence>
<evidence type="ECO:0000256" key="2">
    <source>
        <dbReference type="ARBA" id="ARBA00012727"/>
    </source>
</evidence>
<dbReference type="CDD" id="cd07906">
    <property type="entry name" value="Adenylation_DNA_ligase_LigD_LigC"/>
    <property type="match status" value="1"/>
</dbReference>
<dbReference type="GO" id="GO:0005524">
    <property type="term" value="F:ATP binding"/>
    <property type="evidence" value="ECO:0007669"/>
    <property type="project" value="InterPro"/>
</dbReference>
<dbReference type="InterPro" id="IPR012340">
    <property type="entry name" value="NA-bd_OB-fold"/>
</dbReference>
<dbReference type="PANTHER" id="PTHR45674">
    <property type="entry name" value="DNA LIGASE 1/3 FAMILY MEMBER"/>
    <property type="match status" value="1"/>
</dbReference>
<reference evidence="6" key="1">
    <citation type="journal article" date="2021" name="PeerJ">
        <title>Extensive microbial diversity within the chicken gut microbiome revealed by metagenomics and culture.</title>
        <authorList>
            <person name="Gilroy R."/>
            <person name="Ravi A."/>
            <person name="Getino M."/>
            <person name="Pursley I."/>
            <person name="Horton D.L."/>
            <person name="Alikhan N.F."/>
            <person name="Baker D."/>
            <person name="Gharbi K."/>
            <person name="Hall N."/>
            <person name="Watson M."/>
            <person name="Adriaenssens E.M."/>
            <person name="Foster-Nyarko E."/>
            <person name="Jarju S."/>
            <person name="Secka A."/>
            <person name="Antonio M."/>
            <person name="Oren A."/>
            <person name="Chaudhuri R.R."/>
            <person name="La Ragione R."/>
            <person name="Hildebrand F."/>
            <person name="Pallen M.J."/>
        </authorList>
    </citation>
    <scope>NUCLEOTIDE SEQUENCE</scope>
    <source>
        <strain evidence="6">USAMLcec3-2134</strain>
    </source>
</reference>
<dbReference type="Pfam" id="PF01068">
    <property type="entry name" value="DNA_ligase_A_M"/>
    <property type="match status" value="1"/>
</dbReference>
<dbReference type="Proteomes" id="UP000886883">
    <property type="component" value="Unassembled WGS sequence"/>
</dbReference>
<dbReference type="GO" id="GO:0003910">
    <property type="term" value="F:DNA ligase (ATP) activity"/>
    <property type="evidence" value="ECO:0007669"/>
    <property type="project" value="UniProtKB-EC"/>
</dbReference>
<gene>
    <name evidence="6" type="ORF">H9763_02080</name>
</gene>
<accession>A0A9D2MPX9</accession>
<dbReference type="CDD" id="cd07971">
    <property type="entry name" value="OBF_DNA_ligase_LigD"/>
    <property type="match status" value="1"/>
</dbReference>
<dbReference type="InterPro" id="IPR012309">
    <property type="entry name" value="DNA_ligase_ATP-dep_C"/>
</dbReference>
<sequence length="306" mass="35367">MDIFSARGASPMLIASQEQAFDDKRWIYELKLDGIRCLAYFGHGEVDLRNKRNFQINSRFPELGRIYKNVRTNCILDGEIVVLKDGVPDFYALQKRTFLTDKYRIELETTRFPAVYVAFDCLYMSGKELIWEPLTTRKQILQEIVTETERIAISRYIEEHGKALYHAADQRELEGIVAKRKDSIYMMGKRSRDWIKCKRMADEDFVVAGYIPKGKHIYSLILAKFRHETLVYKGHVTSGVTNDAVRGLRVSGKNPFHLIPAGNEQAVWVYPDHVCVVEYMPNIQGALRQPVFKGYRMDVTPEDVVS</sequence>
<organism evidence="6 7">
    <name type="scientific">Candidatus Eisenbergiella merdigallinarum</name>
    <dbReference type="NCBI Taxonomy" id="2838552"/>
    <lineage>
        <taxon>Bacteria</taxon>
        <taxon>Bacillati</taxon>
        <taxon>Bacillota</taxon>
        <taxon>Clostridia</taxon>
        <taxon>Lachnospirales</taxon>
        <taxon>Lachnospiraceae</taxon>
        <taxon>Eisenbergiella</taxon>
    </lineage>
</organism>
<evidence type="ECO:0000256" key="1">
    <source>
        <dbReference type="ARBA" id="ARBA00007572"/>
    </source>
</evidence>
<name>A0A9D2MPX9_9FIRM</name>
<comment type="catalytic activity">
    <reaction evidence="4">
        <text>ATP + (deoxyribonucleotide)n-3'-hydroxyl + 5'-phospho-(deoxyribonucleotide)m = (deoxyribonucleotide)n+m + AMP + diphosphate.</text>
        <dbReference type="EC" id="6.5.1.1"/>
    </reaction>
</comment>
<dbReference type="PANTHER" id="PTHR45674:SF4">
    <property type="entry name" value="DNA LIGASE 1"/>
    <property type="match status" value="1"/>
</dbReference>
<dbReference type="Gene3D" id="3.30.470.30">
    <property type="entry name" value="DNA ligase/mRNA capping enzyme"/>
    <property type="match status" value="1"/>
</dbReference>
<comment type="caution">
    <text evidence="6">The sequence shown here is derived from an EMBL/GenBank/DDBJ whole genome shotgun (WGS) entry which is preliminary data.</text>
</comment>
<dbReference type="GO" id="GO:0006281">
    <property type="term" value="P:DNA repair"/>
    <property type="evidence" value="ECO:0007669"/>
    <property type="project" value="InterPro"/>
</dbReference>
<dbReference type="InterPro" id="IPR012310">
    <property type="entry name" value="DNA_ligase_ATP-dep_cent"/>
</dbReference>
<proteinExistence type="inferred from homology"/>
<dbReference type="EC" id="6.5.1.1" evidence="2"/>
<dbReference type="GO" id="GO:0006310">
    <property type="term" value="P:DNA recombination"/>
    <property type="evidence" value="ECO:0007669"/>
    <property type="project" value="InterPro"/>
</dbReference>
<dbReference type="PROSITE" id="PS50160">
    <property type="entry name" value="DNA_LIGASE_A3"/>
    <property type="match status" value="1"/>
</dbReference>
<feature type="domain" description="ATP-dependent DNA ligase family profile" evidence="5">
    <location>
        <begin position="107"/>
        <end position="199"/>
    </location>
</feature>
<comment type="similarity">
    <text evidence="1">Belongs to the ATP-dependent DNA ligase family.</text>
</comment>